<evidence type="ECO:0000313" key="4">
    <source>
        <dbReference type="Proteomes" id="UP001159363"/>
    </source>
</evidence>
<feature type="region of interest" description="Disordered" evidence="1">
    <location>
        <begin position="1"/>
        <end position="24"/>
    </location>
</feature>
<feature type="compositionally biased region" description="Basic and acidic residues" evidence="1">
    <location>
        <begin position="259"/>
        <end position="281"/>
    </location>
</feature>
<reference evidence="3 4" key="1">
    <citation type="submission" date="2023-02" db="EMBL/GenBank/DDBJ databases">
        <title>LHISI_Scaffold_Assembly.</title>
        <authorList>
            <person name="Stuart O.P."/>
            <person name="Cleave R."/>
            <person name="Magrath M.J.L."/>
            <person name="Mikheyev A.S."/>
        </authorList>
    </citation>
    <scope>NUCLEOTIDE SEQUENCE [LARGE SCALE GENOMIC DNA]</scope>
    <source>
        <strain evidence="3">Daus_M_001</strain>
        <tissue evidence="3">Leg muscle</tissue>
    </source>
</reference>
<dbReference type="EMBL" id="JARBHB010000004">
    <property type="protein sequence ID" value="KAJ8886309.1"/>
    <property type="molecule type" value="Genomic_DNA"/>
</dbReference>
<keyword evidence="2" id="KW-0472">Membrane</keyword>
<evidence type="ECO:0000256" key="2">
    <source>
        <dbReference type="SAM" id="Phobius"/>
    </source>
</evidence>
<feature type="transmembrane region" description="Helical" evidence="2">
    <location>
        <begin position="393"/>
        <end position="416"/>
    </location>
</feature>
<feature type="region of interest" description="Disordered" evidence="1">
    <location>
        <begin position="259"/>
        <end position="287"/>
    </location>
</feature>
<feature type="transmembrane region" description="Helical" evidence="2">
    <location>
        <begin position="362"/>
        <end position="387"/>
    </location>
</feature>
<comment type="caution">
    <text evidence="3">The sequence shown here is derived from an EMBL/GenBank/DDBJ whole genome shotgun (WGS) entry which is preliminary data.</text>
</comment>
<gene>
    <name evidence="3" type="ORF">PR048_012520</name>
</gene>
<keyword evidence="4" id="KW-1185">Reference proteome</keyword>
<name>A0ABQ9HPM2_9NEOP</name>
<keyword evidence="2" id="KW-1133">Transmembrane helix</keyword>
<accession>A0ABQ9HPM2</accession>
<organism evidence="3 4">
    <name type="scientific">Dryococelus australis</name>
    <dbReference type="NCBI Taxonomy" id="614101"/>
    <lineage>
        <taxon>Eukaryota</taxon>
        <taxon>Metazoa</taxon>
        <taxon>Ecdysozoa</taxon>
        <taxon>Arthropoda</taxon>
        <taxon>Hexapoda</taxon>
        <taxon>Insecta</taxon>
        <taxon>Pterygota</taxon>
        <taxon>Neoptera</taxon>
        <taxon>Polyneoptera</taxon>
        <taxon>Phasmatodea</taxon>
        <taxon>Verophasmatodea</taxon>
        <taxon>Anareolatae</taxon>
        <taxon>Phasmatidae</taxon>
        <taxon>Eurycanthinae</taxon>
        <taxon>Dryococelus</taxon>
    </lineage>
</organism>
<proteinExistence type="predicted"/>
<keyword evidence="2" id="KW-0812">Transmembrane</keyword>
<evidence type="ECO:0000256" key="1">
    <source>
        <dbReference type="SAM" id="MobiDB-lite"/>
    </source>
</evidence>
<protein>
    <submittedName>
        <fullName evidence="3">Uncharacterized protein</fullName>
    </submittedName>
</protein>
<evidence type="ECO:0000313" key="3">
    <source>
        <dbReference type="EMBL" id="KAJ8886309.1"/>
    </source>
</evidence>
<dbReference type="Proteomes" id="UP001159363">
    <property type="component" value="Chromosome X"/>
</dbReference>
<sequence length="419" mass="45467">MRVIEVSKEQRRKEGAGKTGDPLENPSISAIVWHNIVTCENPGVSSPGIEPCSPRSVGRCHGDLPFPPPLHSNPAPYSTYFALIDSQDLNFKSRPNLFTRSLITGLEQCAIARHPVIPRSGKKQPPTNTHFLPTEDSSHVASAPPFFLLPHLLIHSPGSRPDVPALELASIQRPSRPLHPLVHTVFDSSWRMLSQSSPSAVTADNQRAVNIGIFVHKFVVSSLQSVIVHDHGQCSRQVGTQKTKACTVLYNFREPRESCDASIGDNERRGTEKETGKEGSPHGESLLEGSHAAGIIGRGKQEIQRKPADQRNRLARFPDAKIREWPGWGLDPVRCGGRRAGLPLSHRRHHEERIDISEAIKVPAVLSVVLTAVGLLTAVPAVLSAVLTVVPAILTAVLYAVLTAVPVVPTIVPAVLTTC</sequence>
<feature type="compositionally biased region" description="Basic and acidic residues" evidence="1">
    <location>
        <begin position="1"/>
        <end position="16"/>
    </location>
</feature>